<dbReference type="Pfam" id="PF00400">
    <property type="entry name" value="WD40"/>
    <property type="match status" value="1"/>
</dbReference>
<sequence length="433" mass="48322">MAATLQWLTIMLFMSGKSLQPDLLSRSLSKDTQIRLWASHTLLTEDISSPALTTAQSGNGMRTQPPTHQIPVGMHISHDGTIVSVFENGMICLWDGTTTGRAIGMPFRLPMEDNKHSISHSAMSQDGTRFMAFSRSGGMVWSSDSKSRKRTFYDPRTLEGRDDSMRAVFLPDGSRIYVTYGPRIYTIDVDTMEETSDSPTGKRFPVKEFYGPPVISPDGAQFAVLSRDADKTVRLRILDSRTVEEVYSPITFLVGPSLNLTSYSISPDFRYVAYQLKEENRIWVMCIEGGVVQREISLAYMNDTTCDELAFLPYDTGFRLASACDSRMVTWDLVSCTRILGPLAHYDAKWVRFMKSFKDGNQLAVGYHDGAVLVWDISVFDDSHLNNSVPPIAFSSEAACALPQPGDVRLRNVEAHNERNSFQTPTLDIPGGF</sequence>
<dbReference type="Gene3D" id="2.130.10.10">
    <property type="entry name" value="YVTN repeat-like/Quinoprotein amine dehydrogenase"/>
    <property type="match status" value="2"/>
</dbReference>
<dbReference type="InterPro" id="IPR015943">
    <property type="entry name" value="WD40/YVTN_repeat-like_dom_sf"/>
</dbReference>
<protein>
    <submittedName>
        <fullName evidence="4">Uncharacterized protein</fullName>
    </submittedName>
</protein>
<dbReference type="PANTHER" id="PTHR22847:SF637">
    <property type="entry name" value="WD REPEAT DOMAIN 5B"/>
    <property type="match status" value="1"/>
</dbReference>
<dbReference type="Proteomes" id="UP000186601">
    <property type="component" value="Unassembled WGS sequence"/>
</dbReference>
<dbReference type="InterPro" id="IPR011044">
    <property type="entry name" value="Quino_amine_DH_bsu"/>
</dbReference>
<accession>A0A2R6NVC7</accession>
<evidence type="ECO:0000256" key="2">
    <source>
        <dbReference type="ARBA" id="ARBA00022737"/>
    </source>
</evidence>
<keyword evidence="5" id="KW-1185">Reference proteome</keyword>
<name>A0A2R6NVC7_9APHY</name>
<proteinExistence type="predicted"/>
<dbReference type="EMBL" id="MLYV02000789">
    <property type="protein sequence ID" value="PSR77529.1"/>
    <property type="molecule type" value="Genomic_DNA"/>
</dbReference>
<dbReference type="InterPro" id="IPR001680">
    <property type="entry name" value="WD40_rpt"/>
</dbReference>
<keyword evidence="1" id="KW-0853">WD repeat</keyword>
<evidence type="ECO:0000256" key="3">
    <source>
        <dbReference type="SAM" id="SignalP"/>
    </source>
</evidence>
<comment type="caution">
    <text evidence="4">The sequence shown here is derived from an EMBL/GenBank/DDBJ whole genome shotgun (WGS) entry which is preliminary data.</text>
</comment>
<dbReference type="SUPFAM" id="SSF50969">
    <property type="entry name" value="YVTN repeat-like/Quinoprotein amine dehydrogenase"/>
    <property type="match status" value="1"/>
</dbReference>
<evidence type="ECO:0000313" key="4">
    <source>
        <dbReference type="EMBL" id="PSR77529.1"/>
    </source>
</evidence>
<dbReference type="AlphaFoldDB" id="A0A2R6NVC7"/>
<feature type="chain" id="PRO_5015309014" evidence="3">
    <location>
        <begin position="19"/>
        <end position="433"/>
    </location>
</feature>
<feature type="signal peptide" evidence="3">
    <location>
        <begin position="1"/>
        <end position="18"/>
    </location>
</feature>
<keyword evidence="3" id="KW-0732">Signal</keyword>
<organism evidence="4 5">
    <name type="scientific">Hermanssonia centrifuga</name>
    <dbReference type="NCBI Taxonomy" id="98765"/>
    <lineage>
        <taxon>Eukaryota</taxon>
        <taxon>Fungi</taxon>
        <taxon>Dikarya</taxon>
        <taxon>Basidiomycota</taxon>
        <taxon>Agaricomycotina</taxon>
        <taxon>Agaricomycetes</taxon>
        <taxon>Polyporales</taxon>
        <taxon>Meruliaceae</taxon>
        <taxon>Hermanssonia</taxon>
    </lineage>
</organism>
<dbReference type="SMART" id="SM00320">
    <property type="entry name" value="WD40"/>
    <property type="match status" value="2"/>
</dbReference>
<evidence type="ECO:0000256" key="1">
    <source>
        <dbReference type="ARBA" id="ARBA00022574"/>
    </source>
</evidence>
<dbReference type="GO" id="GO:1990234">
    <property type="term" value="C:transferase complex"/>
    <property type="evidence" value="ECO:0007669"/>
    <property type="project" value="UniProtKB-ARBA"/>
</dbReference>
<gene>
    <name evidence="4" type="ORF">PHLCEN_2v7841</name>
</gene>
<dbReference type="PANTHER" id="PTHR22847">
    <property type="entry name" value="WD40 REPEAT PROTEIN"/>
    <property type="match status" value="1"/>
</dbReference>
<reference evidence="4 5" key="1">
    <citation type="submission" date="2018-02" db="EMBL/GenBank/DDBJ databases">
        <title>Genome sequence of the basidiomycete white-rot fungus Phlebia centrifuga.</title>
        <authorList>
            <person name="Granchi Z."/>
            <person name="Peng M."/>
            <person name="de Vries R.P."/>
            <person name="Hilden K."/>
            <person name="Makela M.R."/>
            <person name="Grigoriev I."/>
            <person name="Riley R."/>
        </authorList>
    </citation>
    <scope>NUCLEOTIDE SEQUENCE [LARGE SCALE GENOMIC DNA]</scope>
    <source>
        <strain evidence="4 5">FBCC195</strain>
    </source>
</reference>
<evidence type="ECO:0000313" key="5">
    <source>
        <dbReference type="Proteomes" id="UP000186601"/>
    </source>
</evidence>
<keyword evidence="2" id="KW-0677">Repeat</keyword>
<dbReference type="STRING" id="98765.A0A2R6NVC7"/>